<evidence type="ECO:0000313" key="6">
    <source>
        <dbReference type="Proteomes" id="UP001465755"/>
    </source>
</evidence>
<evidence type="ECO:0000313" key="5">
    <source>
        <dbReference type="EMBL" id="KAK9812282.1"/>
    </source>
</evidence>
<dbReference type="InterPro" id="IPR018247">
    <property type="entry name" value="EF_Hand_1_Ca_BS"/>
</dbReference>
<keyword evidence="2" id="KW-0677">Repeat</keyword>
<dbReference type="SMART" id="SM00054">
    <property type="entry name" value="EFh"/>
    <property type="match status" value="3"/>
</dbReference>
<keyword evidence="1" id="KW-0479">Metal-binding</keyword>
<name>A0AAW1PTZ2_9CHLO</name>
<dbReference type="Gene3D" id="1.10.238.10">
    <property type="entry name" value="EF-hand"/>
    <property type="match status" value="1"/>
</dbReference>
<dbReference type="PROSITE" id="PS50222">
    <property type="entry name" value="EF_HAND_2"/>
    <property type="match status" value="3"/>
</dbReference>
<dbReference type="EMBL" id="JALJOQ010000008">
    <property type="protein sequence ID" value="KAK9812282.1"/>
    <property type="molecule type" value="Genomic_DNA"/>
</dbReference>
<gene>
    <name evidence="5" type="ORF">WJX73_009930</name>
</gene>
<dbReference type="InterPro" id="IPR002048">
    <property type="entry name" value="EF_hand_dom"/>
</dbReference>
<proteinExistence type="predicted"/>
<evidence type="ECO:0000259" key="4">
    <source>
        <dbReference type="PROSITE" id="PS50222"/>
    </source>
</evidence>
<dbReference type="AlphaFoldDB" id="A0AAW1PTZ2"/>
<protein>
    <recommendedName>
        <fullName evidence="4">EF-hand domain-containing protein</fullName>
    </recommendedName>
</protein>
<organism evidence="5 6">
    <name type="scientific">Symbiochloris irregularis</name>
    <dbReference type="NCBI Taxonomy" id="706552"/>
    <lineage>
        <taxon>Eukaryota</taxon>
        <taxon>Viridiplantae</taxon>
        <taxon>Chlorophyta</taxon>
        <taxon>core chlorophytes</taxon>
        <taxon>Trebouxiophyceae</taxon>
        <taxon>Trebouxiales</taxon>
        <taxon>Trebouxiaceae</taxon>
        <taxon>Symbiochloris</taxon>
    </lineage>
</organism>
<dbReference type="PROSITE" id="PS00018">
    <property type="entry name" value="EF_HAND_1"/>
    <property type="match status" value="2"/>
</dbReference>
<dbReference type="Proteomes" id="UP001465755">
    <property type="component" value="Unassembled WGS sequence"/>
</dbReference>
<reference evidence="5 6" key="1">
    <citation type="journal article" date="2024" name="Nat. Commun.">
        <title>Phylogenomics reveals the evolutionary origins of lichenization in chlorophyte algae.</title>
        <authorList>
            <person name="Puginier C."/>
            <person name="Libourel C."/>
            <person name="Otte J."/>
            <person name="Skaloud P."/>
            <person name="Haon M."/>
            <person name="Grisel S."/>
            <person name="Petersen M."/>
            <person name="Berrin J.G."/>
            <person name="Delaux P.M."/>
            <person name="Dal Grande F."/>
            <person name="Keller J."/>
        </authorList>
    </citation>
    <scope>NUCLEOTIDE SEQUENCE [LARGE SCALE GENOMIC DNA]</scope>
    <source>
        <strain evidence="5 6">SAG 2036</strain>
    </source>
</reference>
<evidence type="ECO:0000256" key="2">
    <source>
        <dbReference type="ARBA" id="ARBA00022737"/>
    </source>
</evidence>
<dbReference type="GO" id="GO:0005509">
    <property type="term" value="F:calcium ion binding"/>
    <property type="evidence" value="ECO:0007669"/>
    <property type="project" value="InterPro"/>
</dbReference>
<dbReference type="PANTHER" id="PTHR45942">
    <property type="entry name" value="PROTEIN PHOSPATASE 3 REGULATORY SUBUNIT B ALPHA ISOFORM TYPE 1"/>
    <property type="match status" value="1"/>
</dbReference>
<dbReference type="CDD" id="cd00051">
    <property type="entry name" value="EFh"/>
    <property type="match status" value="2"/>
</dbReference>
<feature type="domain" description="EF-hand" evidence="4">
    <location>
        <begin position="47"/>
        <end position="82"/>
    </location>
</feature>
<evidence type="ECO:0000256" key="1">
    <source>
        <dbReference type="ARBA" id="ARBA00022723"/>
    </source>
</evidence>
<feature type="domain" description="EF-hand" evidence="4">
    <location>
        <begin position="84"/>
        <end position="119"/>
    </location>
</feature>
<feature type="domain" description="EF-hand" evidence="4">
    <location>
        <begin position="124"/>
        <end position="159"/>
    </location>
</feature>
<dbReference type="InterPro" id="IPR011992">
    <property type="entry name" value="EF-hand-dom_pair"/>
</dbReference>
<dbReference type="Pfam" id="PF13202">
    <property type="entry name" value="EF-hand_5"/>
    <property type="match status" value="1"/>
</dbReference>
<dbReference type="SUPFAM" id="SSF47473">
    <property type="entry name" value="EF-hand"/>
    <property type="match status" value="1"/>
</dbReference>
<evidence type="ECO:0000256" key="3">
    <source>
        <dbReference type="ARBA" id="ARBA00022837"/>
    </source>
</evidence>
<accession>A0AAW1PTZ2</accession>
<keyword evidence="3" id="KW-0106">Calcium</keyword>
<dbReference type="Pfam" id="PF13499">
    <property type="entry name" value="EF-hand_7"/>
    <property type="match status" value="1"/>
</dbReference>
<keyword evidence="6" id="KW-1185">Reference proteome</keyword>
<sequence length="161" mass="17730">MGNGTSRDGFHVNFTKKEEERLQRRFQKASGGAEKATIPYLLQYNEIKSPFAARAMQMFDQDGDGSLTLEQFKQAVDLLGNLTSQDQRAEYLFKYIDLDGSGTISLEELAHVLPGQDHPVGSQQLHEVVANLIAAFDLDGDGELSGSEFRAMLDASMSAPE</sequence>
<comment type="caution">
    <text evidence="5">The sequence shown here is derived from an EMBL/GenBank/DDBJ whole genome shotgun (WGS) entry which is preliminary data.</text>
</comment>